<evidence type="ECO:0000256" key="1">
    <source>
        <dbReference type="ARBA" id="ARBA00023015"/>
    </source>
</evidence>
<evidence type="ECO:0000256" key="4">
    <source>
        <dbReference type="SAM" id="Phobius"/>
    </source>
</evidence>
<dbReference type="SUPFAM" id="SSF46689">
    <property type="entry name" value="Homeodomain-like"/>
    <property type="match status" value="2"/>
</dbReference>
<sequence length="758" mass="86742">MKRWITNWGLIQIFCSLLLVILTMSASTYAIYRKSISGIYEKVTQNNHLAVQSIVQAYDNSFRTIDSIIHSIQTLAPYDNLIAVDNRSLDMVKVQTVVENLAALVSSVEYIEDVVVFYDFSDLAITSKGTSSLPFLFDHKYRHDSYNANYWRSFALTKHPFKLFPADRFQIFSDANQQSKSAELLIAFSGNKVEISSKRIMVIIDMSTLLKHVNQQPTIPGSSLIVLDQEQNVVYSTEPQMNLMGILSDVYFNADNEASVTRENYKYRFYRSSYNDFIYIDKVPYQFQNIDSVSAANRMIMLSTIICAVLLAAALSFYLQRPVKRILRQLGVSHALGNDFRHILDGVVRLQQENGAYQEKLGAVDKVARRSAFLQAVDNGVPAEKHDRALHLYFDEFYRYKLFALVRLQLYEHASEELSRRTSQQITEALQARFDAAVRDAAVFYDKNAMWIVWVGMNEPRERESLLKRLKPMIASLEKEELQAHLLRASVSECYDAEAVFLPRAYQDAVNGMKYRSNDRAQKVHDALELGGGGMAPFQWESAERLSHYVADGKWDQAKTAIAEMMQRSGASQTSLHELAHIARTIFYAILRQAVRASGKSKELQELEIDVMRQIENAYNDRAMEQALFFALEAIAKQSAKQSVRSGKPDPAYILRYIEQYHSQDLNLDQLAEKMGISPKYFSHYFKKTFGVNFIEHLNMVRLAHSKKLLKETALTVVEISEKIGYLNYSTFTNTFKKYFGITPSEYRRQTADSSSGE</sequence>
<dbReference type="SMART" id="SM00342">
    <property type="entry name" value="HTH_ARAC"/>
    <property type="match status" value="1"/>
</dbReference>
<dbReference type="InterPro" id="IPR018062">
    <property type="entry name" value="HTH_AraC-typ_CS"/>
</dbReference>
<keyword evidence="7" id="KW-1185">Reference proteome</keyword>
<dbReference type="PROSITE" id="PS01124">
    <property type="entry name" value="HTH_ARAC_FAMILY_2"/>
    <property type="match status" value="1"/>
</dbReference>
<dbReference type="Proteomes" id="UP000250369">
    <property type="component" value="Unassembled WGS sequence"/>
</dbReference>
<evidence type="ECO:0000313" key="7">
    <source>
        <dbReference type="Proteomes" id="UP000250369"/>
    </source>
</evidence>
<reference evidence="6 7" key="1">
    <citation type="journal article" date="2009" name="Int. J. Syst. Evol. Microbiol.">
        <title>Paenibacillus contaminans sp. nov., isolated from a contaminated laboratory plate.</title>
        <authorList>
            <person name="Chou J.H."/>
            <person name="Lee J.H."/>
            <person name="Lin M.C."/>
            <person name="Chang P.S."/>
            <person name="Arun A.B."/>
            <person name="Young C.C."/>
            <person name="Chen W.M."/>
        </authorList>
    </citation>
    <scope>NUCLEOTIDE SEQUENCE [LARGE SCALE GENOMIC DNA]</scope>
    <source>
        <strain evidence="6 7">CKOBP-6</strain>
    </source>
</reference>
<name>A0A329MJ75_9BACL</name>
<dbReference type="PANTHER" id="PTHR43280:SF2">
    <property type="entry name" value="HTH-TYPE TRANSCRIPTIONAL REGULATOR EXSA"/>
    <property type="match status" value="1"/>
</dbReference>
<dbReference type="AlphaFoldDB" id="A0A329MJ75"/>
<feature type="transmembrane region" description="Helical" evidence="4">
    <location>
        <begin position="299"/>
        <end position="319"/>
    </location>
</feature>
<gene>
    <name evidence="6" type="ORF">DQG23_19875</name>
</gene>
<feature type="domain" description="HTH araC/xylS-type" evidence="5">
    <location>
        <begin position="652"/>
        <end position="750"/>
    </location>
</feature>
<comment type="caution">
    <text evidence="6">The sequence shown here is derived from an EMBL/GenBank/DDBJ whole genome shotgun (WGS) entry which is preliminary data.</text>
</comment>
<proteinExistence type="predicted"/>
<dbReference type="OrthoDB" id="2486005at2"/>
<keyword evidence="4" id="KW-0472">Membrane</keyword>
<keyword evidence="3" id="KW-0804">Transcription</keyword>
<organism evidence="6 7">
    <name type="scientific">Paenibacillus contaminans</name>
    <dbReference type="NCBI Taxonomy" id="450362"/>
    <lineage>
        <taxon>Bacteria</taxon>
        <taxon>Bacillati</taxon>
        <taxon>Bacillota</taxon>
        <taxon>Bacilli</taxon>
        <taxon>Bacillales</taxon>
        <taxon>Paenibacillaceae</taxon>
        <taxon>Paenibacillus</taxon>
    </lineage>
</organism>
<dbReference type="PRINTS" id="PR00032">
    <property type="entry name" value="HTHARAC"/>
</dbReference>
<accession>A0A329MJ75</accession>
<evidence type="ECO:0000259" key="5">
    <source>
        <dbReference type="PROSITE" id="PS01124"/>
    </source>
</evidence>
<evidence type="ECO:0000256" key="2">
    <source>
        <dbReference type="ARBA" id="ARBA00023125"/>
    </source>
</evidence>
<dbReference type="PROSITE" id="PS00041">
    <property type="entry name" value="HTH_ARAC_FAMILY_1"/>
    <property type="match status" value="1"/>
</dbReference>
<dbReference type="GO" id="GO:0003700">
    <property type="term" value="F:DNA-binding transcription factor activity"/>
    <property type="evidence" value="ECO:0007669"/>
    <property type="project" value="InterPro"/>
</dbReference>
<dbReference type="InterPro" id="IPR018060">
    <property type="entry name" value="HTH_AraC"/>
</dbReference>
<dbReference type="Gene3D" id="1.10.10.60">
    <property type="entry name" value="Homeodomain-like"/>
    <property type="match status" value="2"/>
</dbReference>
<keyword evidence="1" id="KW-0805">Transcription regulation</keyword>
<protein>
    <recommendedName>
        <fullName evidence="5">HTH araC/xylS-type domain-containing protein</fullName>
    </recommendedName>
</protein>
<keyword evidence="2" id="KW-0238">DNA-binding</keyword>
<keyword evidence="4" id="KW-1133">Transmembrane helix</keyword>
<keyword evidence="4" id="KW-0812">Transmembrane</keyword>
<dbReference type="InterPro" id="IPR009057">
    <property type="entry name" value="Homeodomain-like_sf"/>
</dbReference>
<evidence type="ECO:0000256" key="3">
    <source>
        <dbReference type="ARBA" id="ARBA00023163"/>
    </source>
</evidence>
<evidence type="ECO:0000313" key="6">
    <source>
        <dbReference type="EMBL" id="RAV19712.1"/>
    </source>
</evidence>
<dbReference type="Pfam" id="PF12833">
    <property type="entry name" value="HTH_18"/>
    <property type="match status" value="1"/>
</dbReference>
<dbReference type="InterPro" id="IPR020449">
    <property type="entry name" value="Tscrpt_reg_AraC-type_HTH"/>
</dbReference>
<dbReference type="EMBL" id="QMFB01000011">
    <property type="protein sequence ID" value="RAV19712.1"/>
    <property type="molecule type" value="Genomic_DNA"/>
</dbReference>
<dbReference type="GO" id="GO:0043565">
    <property type="term" value="F:sequence-specific DNA binding"/>
    <property type="evidence" value="ECO:0007669"/>
    <property type="project" value="InterPro"/>
</dbReference>
<dbReference type="RefSeq" id="WP_113032617.1">
    <property type="nucleotide sequence ID" value="NZ_QMFB01000011.1"/>
</dbReference>
<dbReference type="PANTHER" id="PTHR43280">
    <property type="entry name" value="ARAC-FAMILY TRANSCRIPTIONAL REGULATOR"/>
    <property type="match status" value="1"/>
</dbReference>